<dbReference type="AlphaFoldDB" id="A0A6M3JFI4"/>
<sequence length="108" mass="12074">MILNEKKTYLKSDSVKTGDLLTIRGEGEWIASKKFSYPDGTPKQQFNIEVEHNLELKTMTLNGTNRNTLINAWGKDTKEWAGKDVKIELVKSLVAGKTVNVIIINPVG</sequence>
<evidence type="ECO:0000313" key="1">
    <source>
        <dbReference type="EMBL" id="QJA68969.1"/>
    </source>
</evidence>
<protein>
    <submittedName>
        <fullName evidence="1">Uncharacterized protein</fullName>
    </submittedName>
</protein>
<name>A0A6M3JFI4_9ZZZZ</name>
<organism evidence="1">
    <name type="scientific">viral metagenome</name>
    <dbReference type="NCBI Taxonomy" id="1070528"/>
    <lineage>
        <taxon>unclassified sequences</taxon>
        <taxon>metagenomes</taxon>
        <taxon>organismal metagenomes</taxon>
    </lineage>
</organism>
<dbReference type="EMBL" id="MT141665">
    <property type="protein sequence ID" value="QJA68969.1"/>
    <property type="molecule type" value="Genomic_DNA"/>
</dbReference>
<gene>
    <name evidence="1" type="ORF">MM415A05286_0009</name>
</gene>
<accession>A0A6M3JFI4</accession>
<proteinExistence type="predicted"/>
<reference evidence="1" key="1">
    <citation type="submission" date="2020-03" db="EMBL/GenBank/DDBJ databases">
        <title>The deep terrestrial virosphere.</title>
        <authorList>
            <person name="Holmfeldt K."/>
            <person name="Nilsson E."/>
            <person name="Simone D."/>
            <person name="Lopez-Fernandez M."/>
            <person name="Wu X."/>
            <person name="de Brujin I."/>
            <person name="Lundin D."/>
            <person name="Andersson A."/>
            <person name="Bertilsson S."/>
            <person name="Dopson M."/>
        </authorList>
    </citation>
    <scope>NUCLEOTIDE SEQUENCE</scope>
    <source>
        <strain evidence="1">MM415A05286</strain>
    </source>
</reference>